<keyword evidence="1" id="KW-0472">Membrane</keyword>
<comment type="caution">
    <text evidence="2">The sequence shown here is derived from an EMBL/GenBank/DDBJ whole genome shotgun (WGS) entry which is preliminary data.</text>
</comment>
<proteinExistence type="predicted"/>
<dbReference type="Proteomes" id="UP000253090">
    <property type="component" value="Unassembled WGS sequence"/>
</dbReference>
<name>A0A369B6A1_9BACL</name>
<keyword evidence="1" id="KW-1133">Transmembrane helix</keyword>
<dbReference type="AlphaFoldDB" id="A0A369B6A1"/>
<keyword evidence="1" id="KW-0812">Transmembrane</keyword>
<feature type="transmembrane region" description="Helical" evidence="1">
    <location>
        <begin position="145"/>
        <end position="167"/>
    </location>
</feature>
<keyword evidence="3" id="KW-1185">Reference proteome</keyword>
<dbReference type="Pfam" id="PF04307">
    <property type="entry name" value="YdjM"/>
    <property type="match status" value="1"/>
</dbReference>
<dbReference type="InterPro" id="IPR007404">
    <property type="entry name" value="YdjM-like"/>
</dbReference>
<evidence type="ECO:0000313" key="3">
    <source>
        <dbReference type="Proteomes" id="UP000253090"/>
    </source>
</evidence>
<dbReference type="RefSeq" id="WP_114498186.1">
    <property type="nucleotide sequence ID" value="NZ_QPJW01000010.1"/>
</dbReference>
<dbReference type="EMBL" id="QPJW01000010">
    <property type="protein sequence ID" value="RCX17049.1"/>
    <property type="molecule type" value="Genomic_DNA"/>
</dbReference>
<evidence type="ECO:0000313" key="2">
    <source>
        <dbReference type="EMBL" id="RCX17049.1"/>
    </source>
</evidence>
<reference evidence="2 3" key="1">
    <citation type="submission" date="2018-07" db="EMBL/GenBank/DDBJ databases">
        <title>Genomic Encyclopedia of Type Strains, Phase III (KMG-III): the genomes of soil and plant-associated and newly described type strains.</title>
        <authorList>
            <person name="Whitman W."/>
        </authorList>
    </citation>
    <scope>NUCLEOTIDE SEQUENCE [LARGE SCALE GENOMIC DNA]</scope>
    <source>
        <strain evidence="2 3">CECT 8333</strain>
    </source>
</reference>
<protein>
    <submittedName>
        <fullName evidence="2">Inner membrane protein</fullName>
    </submittedName>
</protein>
<dbReference type="PANTHER" id="PTHR35531:SF1">
    <property type="entry name" value="INNER MEMBRANE PROTEIN YBCI-RELATED"/>
    <property type="match status" value="1"/>
</dbReference>
<organism evidence="2 3">
    <name type="scientific">Fontibacillus phaseoli</name>
    <dbReference type="NCBI Taxonomy" id="1416533"/>
    <lineage>
        <taxon>Bacteria</taxon>
        <taxon>Bacillati</taxon>
        <taxon>Bacillota</taxon>
        <taxon>Bacilli</taxon>
        <taxon>Bacillales</taxon>
        <taxon>Paenibacillaceae</taxon>
        <taxon>Fontibacillus</taxon>
    </lineage>
</organism>
<dbReference type="OrthoDB" id="5459053at2"/>
<gene>
    <name evidence="2" type="ORF">DFP94_110110</name>
</gene>
<accession>A0A369B6A1</accession>
<dbReference type="PANTHER" id="PTHR35531">
    <property type="entry name" value="INNER MEMBRANE PROTEIN YBCI-RELATED"/>
    <property type="match status" value="1"/>
</dbReference>
<feature type="transmembrane region" description="Helical" evidence="1">
    <location>
        <begin position="78"/>
        <end position="104"/>
    </location>
</feature>
<sequence length="168" mass="18290">MLQKTHTLAGLLTAECVLSYFHQPLLTWEGGAALLIGCVAGPLADIDKKGSTMAKILLPISWGLHLLKVKHRTLTHSLIFILALASLLSALPELFYLTAILAYASHSLIDMFNDQGVALFWPWKVKIRLLPKFLAIDTGSFSEGVFRLILAAAAIAYPFLGLSSGILF</sequence>
<evidence type="ECO:0000256" key="1">
    <source>
        <dbReference type="SAM" id="Phobius"/>
    </source>
</evidence>